<proteinExistence type="predicted"/>
<name>A0ABN1X5L1_9ACTN</name>
<evidence type="ECO:0000313" key="1">
    <source>
        <dbReference type="EMBL" id="GAA1280564.1"/>
    </source>
</evidence>
<organism evidence="1 2">
    <name type="scientific">Streptomyces javensis</name>
    <dbReference type="NCBI Taxonomy" id="114698"/>
    <lineage>
        <taxon>Bacteria</taxon>
        <taxon>Bacillati</taxon>
        <taxon>Actinomycetota</taxon>
        <taxon>Actinomycetes</taxon>
        <taxon>Kitasatosporales</taxon>
        <taxon>Streptomycetaceae</taxon>
        <taxon>Streptomyces</taxon>
        <taxon>Streptomyces violaceusniger group</taxon>
    </lineage>
</organism>
<sequence length="161" mass="17946">MDPETKWEYKITWACGASVQFHYTEDELARARYIQTSARTVQSLKYPIQQAKVSLPVLELPQLLEDVSQADTSRNKGAALIRLGVSAPRPYHEEVFLLIGAGLRSSDETIRGMSIIAAFYSLYSELRPLLRSLAQSDPLTDLRTRAESILAAFDNLGVASE</sequence>
<comment type="caution">
    <text evidence="1">The sequence shown here is derived from an EMBL/GenBank/DDBJ whole genome shotgun (WGS) entry which is preliminary data.</text>
</comment>
<gene>
    <name evidence="1" type="ORF">GCM10009579_45720</name>
</gene>
<keyword evidence="2" id="KW-1185">Reference proteome</keyword>
<protein>
    <submittedName>
        <fullName evidence="1">Uncharacterized protein</fullName>
    </submittedName>
</protein>
<evidence type="ECO:0000313" key="2">
    <source>
        <dbReference type="Proteomes" id="UP001500282"/>
    </source>
</evidence>
<reference evidence="1 2" key="1">
    <citation type="journal article" date="2019" name="Int. J. Syst. Evol. Microbiol.">
        <title>The Global Catalogue of Microorganisms (GCM) 10K type strain sequencing project: providing services to taxonomists for standard genome sequencing and annotation.</title>
        <authorList>
            <consortium name="The Broad Institute Genomics Platform"/>
            <consortium name="The Broad Institute Genome Sequencing Center for Infectious Disease"/>
            <person name="Wu L."/>
            <person name="Ma J."/>
        </authorList>
    </citation>
    <scope>NUCLEOTIDE SEQUENCE [LARGE SCALE GENOMIC DNA]</scope>
    <source>
        <strain evidence="1 2">JCM 11448</strain>
    </source>
</reference>
<dbReference type="EMBL" id="BAAAIH010000026">
    <property type="protein sequence ID" value="GAA1280564.1"/>
    <property type="molecule type" value="Genomic_DNA"/>
</dbReference>
<dbReference type="Proteomes" id="UP001500282">
    <property type="component" value="Unassembled WGS sequence"/>
</dbReference>
<accession>A0ABN1X5L1</accession>